<evidence type="ECO:0000313" key="2">
    <source>
        <dbReference type="EMBL" id="SEN53422.1"/>
    </source>
</evidence>
<feature type="transmembrane region" description="Helical" evidence="1">
    <location>
        <begin position="151"/>
        <end position="168"/>
    </location>
</feature>
<keyword evidence="3" id="KW-1185">Reference proteome</keyword>
<accession>A0A1H8HB45</accession>
<dbReference type="EMBL" id="FODF01000005">
    <property type="protein sequence ID" value="SEN53422.1"/>
    <property type="molecule type" value="Genomic_DNA"/>
</dbReference>
<gene>
    <name evidence="2" type="ORF">SAMN05216454_10576</name>
</gene>
<keyword evidence="1" id="KW-0812">Transmembrane</keyword>
<name>A0A1H8HB45_9FIRM</name>
<dbReference type="OrthoDB" id="2991020at2"/>
<organism evidence="2 3">
    <name type="scientific">Peptostreptococcus russellii</name>
    <dbReference type="NCBI Taxonomy" id="215200"/>
    <lineage>
        <taxon>Bacteria</taxon>
        <taxon>Bacillati</taxon>
        <taxon>Bacillota</taxon>
        <taxon>Clostridia</taxon>
        <taxon>Peptostreptococcales</taxon>
        <taxon>Peptostreptococcaceae</taxon>
        <taxon>Peptostreptococcus</taxon>
    </lineage>
</organism>
<evidence type="ECO:0000313" key="3">
    <source>
        <dbReference type="Proteomes" id="UP000199512"/>
    </source>
</evidence>
<dbReference type="Proteomes" id="UP000199512">
    <property type="component" value="Unassembled WGS sequence"/>
</dbReference>
<dbReference type="RefSeq" id="WP_091975118.1">
    <property type="nucleotide sequence ID" value="NZ_FODF01000005.1"/>
</dbReference>
<reference evidence="2 3" key="1">
    <citation type="submission" date="2016-10" db="EMBL/GenBank/DDBJ databases">
        <authorList>
            <person name="de Groot N.N."/>
        </authorList>
    </citation>
    <scope>NUCLEOTIDE SEQUENCE [LARGE SCALE GENOMIC DNA]</scope>
    <source>
        <strain evidence="2 3">Calf135</strain>
    </source>
</reference>
<proteinExistence type="predicted"/>
<sequence length="441" mass="52316">MKVTLLSTDDLIPIIVSSILFIFLSTIHKTLISEKYSSILQFRAEEDIKRTVSSTVIRIIYIILGTYFLYSICNYSEKQIVLGIFIVTFLNIWPAIIQNHLLKFRNNTTEWSLLLHYIIFVIVSITICKLTITIFIPVLKGAKLFVFLDNKAMTFIISLFLIAFPIELEKIIDKLFRVVIIENADSYREELYILENQLNMKNYYIEKNKIIIDSVARKYDINIDILEAILKLEIFYRRRLFYPIFEKILCKYFSNYAIKKDISVGIAQIKISTAEKILNKDSREFIKKICYDDMNIDVCARLIKLLIDNYENKNSDFYIYEFDIYQYISLEYLGGCFMNKTMMLYSSILRGVMKNKELYYCGMGDNRYSVIITKENIIREEYNKLKNFIDKLENSRKIEMKKMIFIENERIDIEIICYSSETIKEIKKNLEKKYICKVNII</sequence>
<dbReference type="AlphaFoldDB" id="A0A1H8HB45"/>
<feature type="transmembrane region" description="Helical" evidence="1">
    <location>
        <begin position="52"/>
        <end position="70"/>
    </location>
</feature>
<protein>
    <submittedName>
        <fullName evidence="2">Uncharacterized protein</fullName>
    </submittedName>
</protein>
<feature type="transmembrane region" description="Helical" evidence="1">
    <location>
        <begin position="12"/>
        <end position="31"/>
    </location>
</feature>
<evidence type="ECO:0000256" key="1">
    <source>
        <dbReference type="SAM" id="Phobius"/>
    </source>
</evidence>
<feature type="transmembrane region" description="Helical" evidence="1">
    <location>
        <begin position="114"/>
        <end position="139"/>
    </location>
</feature>
<feature type="transmembrane region" description="Helical" evidence="1">
    <location>
        <begin position="82"/>
        <end position="102"/>
    </location>
</feature>
<keyword evidence="1" id="KW-1133">Transmembrane helix</keyword>
<keyword evidence="1" id="KW-0472">Membrane</keyword>